<name>A0A0E0KMD1_ORYPU</name>
<keyword evidence="2" id="KW-1185">Reference proteome</keyword>
<dbReference type="EnsemblPlants" id="OPUNC04G01310.1">
    <property type="protein sequence ID" value="OPUNC04G01310.1"/>
    <property type="gene ID" value="OPUNC04G01310"/>
</dbReference>
<proteinExistence type="predicted"/>
<evidence type="ECO:0000313" key="1">
    <source>
        <dbReference type="EnsemblPlants" id="OPUNC04G01310.1"/>
    </source>
</evidence>
<dbReference type="HOGENOM" id="CLU_2007661_0_0_1"/>
<reference evidence="1" key="2">
    <citation type="submission" date="2018-05" db="EMBL/GenBank/DDBJ databases">
        <title>OpunRS2 (Oryza punctata Reference Sequence Version 2).</title>
        <authorList>
            <person name="Zhang J."/>
            <person name="Kudrna D."/>
            <person name="Lee S."/>
            <person name="Talag J."/>
            <person name="Welchert J."/>
            <person name="Wing R.A."/>
        </authorList>
    </citation>
    <scope>NUCLEOTIDE SEQUENCE [LARGE SCALE GENOMIC DNA]</scope>
</reference>
<evidence type="ECO:0000313" key="2">
    <source>
        <dbReference type="Proteomes" id="UP000026962"/>
    </source>
</evidence>
<dbReference type="Proteomes" id="UP000026962">
    <property type="component" value="Chromosome 4"/>
</dbReference>
<dbReference type="Gramene" id="OPUNC04G01310.1">
    <property type="protein sequence ID" value="OPUNC04G01310.1"/>
    <property type="gene ID" value="OPUNC04G01310"/>
</dbReference>
<reference evidence="1" key="1">
    <citation type="submission" date="2015-04" db="UniProtKB">
        <authorList>
            <consortium name="EnsemblPlants"/>
        </authorList>
    </citation>
    <scope>IDENTIFICATION</scope>
</reference>
<protein>
    <recommendedName>
        <fullName evidence="3">H15 domain-containing protein</fullName>
    </recommendedName>
</protein>
<accession>A0A0E0KMD1</accession>
<dbReference type="AlphaFoldDB" id="A0A0E0KMD1"/>
<sequence length="124" mass="14327">MVGWCIDRQIISGAIGEIGVVNGTGLARRQEIRELLERTYGIDQLPANFRTKILPKMLKIFVENGVITRSNGSYYGLPANKFELGRQVGYAIGNDEAFRTGLEEGMERECQRAERRRRRRRRRR</sequence>
<organism evidence="1">
    <name type="scientific">Oryza punctata</name>
    <name type="common">Red rice</name>
    <dbReference type="NCBI Taxonomy" id="4537"/>
    <lineage>
        <taxon>Eukaryota</taxon>
        <taxon>Viridiplantae</taxon>
        <taxon>Streptophyta</taxon>
        <taxon>Embryophyta</taxon>
        <taxon>Tracheophyta</taxon>
        <taxon>Spermatophyta</taxon>
        <taxon>Magnoliopsida</taxon>
        <taxon>Liliopsida</taxon>
        <taxon>Poales</taxon>
        <taxon>Poaceae</taxon>
        <taxon>BOP clade</taxon>
        <taxon>Oryzoideae</taxon>
        <taxon>Oryzeae</taxon>
        <taxon>Oryzinae</taxon>
        <taxon>Oryza</taxon>
    </lineage>
</organism>
<evidence type="ECO:0008006" key="3">
    <source>
        <dbReference type="Google" id="ProtNLM"/>
    </source>
</evidence>